<keyword evidence="2" id="KW-0548">Nucleotidyltransferase</keyword>
<feature type="domain" description="RdRp catalytic" evidence="5">
    <location>
        <begin position="2189"/>
        <end position="2301"/>
    </location>
</feature>
<name>A0A7D4XHV4_9VIRU</name>
<dbReference type="GO" id="GO:0008174">
    <property type="term" value="F:mRNA methyltransferase activity"/>
    <property type="evidence" value="ECO:0007669"/>
    <property type="project" value="UniProtKB-UniRule"/>
</dbReference>
<organism evidence="9">
    <name type="scientific">Varroa jacobsoni virus 4</name>
    <dbReference type="NCBI Taxonomy" id="2746886"/>
    <lineage>
        <taxon>Viruses</taxon>
        <taxon>Riboviria</taxon>
    </lineage>
</organism>
<dbReference type="InterPro" id="IPR001788">
    <property type="entry name" value="RNA-dep_RNA_pol_alsuvir"/>
</dbReference>
<dbReference type="CDD" id="cd22744">
    <property type="entry name" value="OTU"/>
    <property type="match status" value="1"/>
</dbReference>
<accession>A0A7D4XHV4</accession>
<feature type="domain" description="Alphavirus-like MT" evidence="8">
    <location>
        <begin position="32"/>
        <end position="240"/>
    </location>
</feature>
<evidence type="ECO:0000259" key="7">
    <source>
        <dbReference type="PROSITE" id="PS51657"/>
    </source>
</evidence>
<evidence type="ECO:0000256" key="3">
    <source>
        <dbReference type="ARBA" id="ARBA00022840"/>
    </source>
</evidence>
<keyword evidence="3" id="KW-0547">Nucleotide-binding</keyword>
<dbReference type="Pfam" id="PF01660">
    <property type="entry name" value="Vmethyltransf"/>
    <property type="match status" value="1"/>
</dbReference>
<dbReference type="InterPro" id="IPR043502">
    <property type="entry name" value="DNA/RNA_pol_sf"/>
</dbReference>
<sequence>MTIRKKVCEIKEVLTVSQQELLSTMYPEYDLVFKNSQVNDHSMAAASRRVETLVCLDKLGYDSYKGVPDGYDDLVADFGGNFMSHYFSNRSNVHSDCPVMDDRDRQRWVTRVESIYRSYVKETEIVSPLEFHRDFKRKFSHLVCDNTSQKCSRRARYGMMIHSGYDFNVRDVFEAMINRGIVELYGSIIFDDQVMYLKRGKIGSIDGRYVITDDGYIKFSFKNDNSIVYKHKFVDYMSYFLLTQVDFPELAKRGVIELLENRNSIQFYKLTVVDIGVNRGGLSGTPFRDIALRSLEGKTRVKFYTYDSDKLVRYGPKRAMQEVIMYAPTEIVDKAMAHAFSITEVKFRPVEVFNFIRSYEGRIFFGNDVCVRTKSQSSEKSFILANAIYVHAYIKKYNVGKTVQSLLGDISYIREAKLGGWMTKFRKLFTTSDTGAAVFSVDGKFSFGLINYVLYKILKNRAVSQDVEFIMTVPEFITVGNAVVGSVDREYNEKFSQYVFGGDSKKYDEFIKTLNSVSSGNKVVHDGFGFSGDRLLCEKYSVGYDENWYNFIVRLSKFPCGDSRKTLTHISSNIDFILGAGIGDYYDDFSGVYYSGRRDNGTARSYYGVVSSARQLRSLVRRGLLIFSDADSDILGVAYKFMLEFNIFYKVPVYLFINTIPVDNYRILSALVGKFQQYGHCPHLYVLRRKISPQPDLIKGNFRCIDYFSYYSAMFGCEEINGFSVFNNARSYLLPLEVLTLIGRFYQFTGRSLYVYNSITGVIPRYFFENYQVYSFLRVVSRENFVMHDVNLKGVPHEKILGEDGRVENNNCSYVLINLIDGITDFDYKVFYNSFNDKLEKMVVLSFRNFPFFPPEGYEGFSLGFEVSGIDYVLTFYYRNDIKVSVGDLIIPIGDVKKTTAVDVDEGRVYNVSDEDEAKSDVIRVVDSSIGGVTCGSPSEESVIFGGDDGQGGAACFDFPADTVAVSVRHVKKEVRGDGNCLFYAVLGISDHDRALRLREQLREFGSTVSDASFVYADLLEETSADGVFAGTASIIAMHYMLNLNFTVYDVDEFGMRREALIKTCQYPSGHVIIERCRQHYSYYLRTCSDGVSDMILPTVLPDVKQVRLDFQKYMGIPCDRYSWLKKFLGLGVDEFSDYGQGGKIQFVSLLATECASLNCVCLHGIREYVGGSGFSVAVLLRLRQIENSNIDGLLGNRGLSWSLLSLPSVAVAECIILLITDQQLPASGSSLSESVIRYRQHRSECVNCDRGALGETCYDPFYRTYYSCRDKPGNIISRSSNLDSCNRVLKVDIDDQVVGGYRFLDNDRTVYLKISVLGIGDDKVLNSVETYIAEKFKVFGMSVVGLDVVDEYVDYFSRVLAQYAVGVMVLEKDVGTHLPQSIMSSVEFLLGDGEREYRINSMLESKAYYQIQIVDTKESLKVLYERYMHIIRNNFSDFSEVFNNSPDFGLIDMDKGLYLVRPKTHIGPHLYAFDGAEMIDISGAVDDSKRDIQGSRVNWLKPGFFHGIMAINKNTILVNGLTIGDRLSKYSPLDLRGDLDVEFIEGPPGCGKTEFLISNHEFSLTDTRHIILTASREASGDLRRRVTNRFLTDKDMKKRRNKEIMSMRYRTIDSFLMHYKEGVYKVDTLWVDEGLMKHYGDIMWCAKLSGASKVKIIGDRSQIPFINRVAGVELKYHLVPSLGIRVRVLNVSYRCPLDVVALLNSYGNYKDMVYGTSDVRKSITLEEISSLAAARNAIVRADRVLVFTQSEKAEVATLTGRVSTINEYQGSQAENVVCIRLNKKKNEVYDSMNHIIVAISRHTKSFTYFTVSRDRMYNILSTQISGVVIDNCKYIDDKMRGGYLDDCSEKESFRKVPVSGYELGLDIYNSDSAQGAFYNLRYVPPTTLDQMKFDSGIRNFVQRHAEYGVVPATYIKTDIDIPIVDRTVYDYGVGIDTVVPRAHVLQHFHDELIEGMSVIPTSYDGKIFETDELHLPSADNIRFSTVFHTRMGKFDTLTPVVRTSCPEPVVSTFRQTVKGFFDRNGAVPELQGLVDDYRVAEDTLGSFINTYVGNFDVFRTYEENPVFINVPQLEMWLKGQPNTVYGVLQDDTYWSILDRKVSTYDFILKRVPKPKLDSTAVAKYPSPQTIAHLSKDFNAVFCPMLKELRRRLLMVMSDRFIMYSDVSPEEFEDLLTVRFPVGKVASYSHVVEIDMSKYDKSQNRTALIFEMLLYRRLGMPEFWLHVWMRLHVYTTLVDHQNQFAADVVFQRKSGDAATFFGNTVYLMAMMSKVVDLTDSYGLFSGDDSLLFNRSVDLCRGVPEKLACNYNMEAKVLTYKSLYFCSKFLIPGVNGRWYFVPDPVKLLVKLGRKDLKNFSHVEQYRISYVDLVNLYTDPFVYPALNQSVCDRYRESRTDVKDFYYMFAMIQAYVRDPDSFRQLYYVLPYHVIDEGSAVKLNDI</sequence>
<dbReference type="PROSITE" id="PS51657">
    <property type="entry name" value="PSRV_HELICASE"/>
    <property type="match status" value="1"/>
</dbReference>
<dbReference type="EMBL" id="MT482468">
    <property type="protein sequence ID" value="QKW94174.1"/>
    <property type="molecule type" value="Genomic_RNA"/>
</dbReference>
<proteinExistence type="predicted"/>
<feature type="domain" description="OTU" evidence="6">
    <location>
        <begin position="970"/>
        <end position="1087"/>
    </location>
</feature>
<dbReference type="CDD" id="cd23254">
    <property type="entry name" value="Kitaviridae_RdRp"/>
    <property type="match status" value="1"/>
</dbReference>
<evidence type="ECO:0000259" key="6">
    <source>
        <dbReference type="PROSITE" id="PS50802"/>
    </source>
</evidence>
<evidence type="ECO:0000313" key="9">
    <source>
        <dbReference type="EMBL" id="QKW94174.1"/>
    </source>
</evidence>
<dbReference type="GO" id="GO:0003968">
    <property type="term" value="F:RNA-directed RNA polymerase activity"/>
    <property type="evidence" value="ECO:0007669"/>
    <property type="project" value="InterPro"/>
</dbReference>
<evidence type="ECO:0000256" key="4">
    <source>
        <dbReference type="ARBA" id="ARBA00022953"/>
    </source>
</evidence>
<keyword evidence="4" id="KW-0693">Viral RNA replication</keyword>
<dbReference type="Gene3D" id="3.40.50.300">
    <property type="entry name" value="P-loop containing nucleotide triphosphate hydrolases"/>
    <property type="match status" value="2"/>
</dbReference>
<keyword evidence="1" id="KW-0808">Transferase</keyword>
<dbReference type="GO" id="GO:0003723">
    <property type="term" value="F:RNA binding"/>
    <property type="evidence" value="ECO:0007669"/>
    <property type="project" value="InterPro"/>
</dbReference>
<dbReference type="InterPro" id="IPR027351">
    <property type="entry name" value="(+)RNA_virus_helicase_core_dom"/>
</dbReference>
<dbReference type="InterPro" id="IPR002588">
    <property type="entry name" value="Alphavirus-like_MT_dom"/>
</dbReference>
<reference evidence="9" key="1">
    <citation type="journal article" date="2020" name="Viruses">
        <title>Tolerance of Honey Bees to Varroa Mite in the Absence of Deformed Wing Virus.</title>
        <authorList>
            <person name="Roberts J.M.K."/>
            <person name="Simbiken N."/>
            <person name="Dale C."/>
            <person name="Armstrong J."/>
            <person name="Anderson D.L."/>
        </authorList>
    </citation>
    <scope>NUCLEOTIDE SEQUENCE</scope>
    <source>
        <strain evidence="9">VJV-4/PNG</strain>
    </source>
</reference>
<dbReference type="GO" id="GO:0039694">
    <property type="term" value="P:viral RNA genome replication"/>
    <property type="evidence" value="ECO:0007669"/>
    <property type="project" value="InterPro"/>
</dbReference>
<dbReference type="GO" id="GO:0016556">
    <property type="term" value="P:mRNA modification"/>
    <property type="evidence" value="ECO:0007669"/>
    <property type="project" value="InterPro"/>
</dbReference>
<dbReference type="Pfam" id="PF01443">
    <property type="entry name" value="Viral_helicase1"/>
    <property type="match status" value="1"/>
</dbReference>
<dbReference type="GO" id="GO:0006351">
    <property type="term" value="P:DNA-templated transcription"/>
    <property type="evidence" value="ECO:0007669"/>
    <property type="project" value="InterPro"/>
</dbReference>
<dbReference type="InterPro" id="IPR027417">
    <property type="entry name" value="P-loop_NTPase"/>
</dbReference>
<dbReference type="PROSITE" id="PS50507">
    <property type="entry name" value="RDRP_SSRNA_POS"/>
    <property type="match status" value="1"/>
</dbReference>
<evidence type="ECO:0000256" key="2">
    <source>
        <dbReference type="ARBA" id="ARBA00022695"/>
    </source>
</evidence>
<protein>
    <submittedName>
        <fullName evidence="9">Polyprotein</fullName>
    </submittedName>
</protein>
<evidence type="ECO:0000256" key="1">
    <source>
        <dbReference type="ARBA" id="ARBA00022679"/>
    </source>
</evidence>
<dbReference type="SUPFAM" id="SSF52540">
    <property type="entry name" value="P-loop containing nucleoside triphosphate hydrolases"/>
    <property type="match status" value="1"/>
</dbReference>
<dbReference type="Pfam" id="PF00978">
    <property type="entry name" value="RdRP_2"/>
    <property type="match status" value="1"/>
</dbReference>
<keyword evidence="3" id="KW-0067">ATP-binding</keyword>
<dbReference type="SUPFAM" id="SSF56672">
    <property type="entry name" value="DNA/RNA polymerases"/>
    <property type="match status" value="1"/>
</dbReference>
<dbReference type="GO" id="GO:0006396">
    <property type="term" value="P:RNA processing"/>
    <property type="evidence" value="ECO:0007669"/>
    <property type="project" value="InterPro"/>
</dbReference>
<evidence type="ECO:0000259" key="5">
    <source>
        <dbReference type="PROSITE" id="PS50507"/>
    </source>
</evidence>
<feature type="domain" description="(+)RNA virus helicase C-terminal" evidence="7">
    <location>
        <begin position="1513"/>
        <end position="1842"/>
    </location>
</feature>
<evidence type="ECO:0000259" key="8">
    <source>
        <dbReference type="PROSITE" id="PS51743"/>
    </source>
</evidence>
<dbReference type="PROSITE" id="PS51743">
    <property type="entry name" value="ALPHAVIRUS_MT"/>
    <property type="match status" value="1"/>
</dbReference>
<dbReference type="InterPro" id="IPR007094">
    <property type="entry name" value="RNA-dir_pol_PSvirus"/>
</dbReference>
<dbReference type="PROSITE" id="PS50802">
    <property type="entry name" value="OTU"/>
    <property type="match status" value="1"/>
</dbReference>
<dbReference type="GO" id="GO:0005524">
    <property type="term" value="F:ATP binding"/>
    <property type="evidence" value="ECO:0007669"/>
    <property type="project" value="UniProtKB-KW"/>
</dbReference>
<dbReference type="InterPro" id="IPR003323">
    <property type="entry name" value="OTU_dom"/>
</dbReference>
<dbReference type="Gene3D" id="3.90.70.80">
    <property type="match status" value="1"/>
</dbReference>